<sequence length="113" mass="13202">MREIKIRHIKSPRDKQDIYMQTIELSIGEPSDTEEANAGPLMISDRISSSCLWPRHAPHVVTLKKFLYLSINARKCDTTSQKLNHIIRPRRPLREDIERTSPEERQVIRISLT</sequence>
<proteinExistence type="predicted"/>
<organism evidence="1 2">
    <name type="scientific">Nezara viridula</name>
    <name type="common">Southern green stink bug</name>
    <name type="synonym">Cimex viridulus</name>
    <dbReference type="NCBI Taxonomy" id="85310"/>
    <lineage>
        <taxon>Eukaryota</taxon>
        <taxon>Metazoa</taxon>
        <taxon>Ecdysozoa</taxon>
        <taxon>Arthropoda</taxon>
        <taxon>Hexapoda</taxon>
        <taxon>Insecta</taxon>
        <taxon>Pterygota</taxon>
        <taxon>Neoptera</taxon>
        <taxon>Paraneoptera</taxon>
        <taxon>Hemiptera</taxon>
        <taxon>Heteroptera</taxon>
        <taxon>Panheteroptera</taxon>
        <taxon>Pentatomomorpha</taxon>
        <taxon>Pentatomoidea</taxon>
        <taxon>Pentatomidae</taxon>
        <taxon>Pentatominae</taxon>
        <taxon>Nezara</taxon>
    </lineage>
</organism>
<evidence type="ECO:0000313" key="1">
    <source>
        <dbReference type="EMBL" id="CAH1401366.1"/>
    </source>
</evidence>
<accession>A0A9P0MSA6</accession>
<dbReference type="AlphaFoldDB" id="A0A9P0MSA6"/>
<dbReference type="Proteomes" id="UP001152798">
    <property type="component" value="Chromosome 5"/>
</dbReference>
<keyword evidence="2" id="KW-1185">Reference proteome</keyword>
<dbReference type="EMBL" id="OV725081">
    <property type="protein sequence ID" value="CAH1401366.1"/>
    <property type="molecule type" value="Genomic_DNA"/>
</dbReference>
<protein>
    <submittedName>
        <fullName evidence="1">Uncharacterized protein</fullName>
    </submittedName>
</protein>
<gene>
    <name evidence="1" type="ORF">NEZAVI_LOCUS10401</name>
</gene>
<name>A0A9P0MSA6_NEZVI</name>
<reference evidence="1" key="1">
    <citation type="submission" date="2022-01" db="EMBL/GenBank/DDBJ databases">
        <authorList>
            <person name="King R."/>
        </authorList>
    </citation>
    <scope>NUCLEOTIDE SEQUENCE</scope>
</reference>
<evidence type="ECO:0000313" key="2">
    <source>
        <dbReference type="Proteomes" id="UP001152798"/>
    </source>
</evidence>